<organism evidence="4 5">
    <name type="scientific">Nostocoides australiense Ben110</name>
    <dbReference type="NCBI Taxonomy" id="1193182"/>
    <lineage>
        <taxon>Bacteria</taxon>
        <taxon>Bacillati</taxon>
        <taxon>Actinomycetota</taxon>
        <taxon>Actinomycetes</taxon>
        <taxon>Micrococcales</taxon>
        <taxon>Intrasporangiaceae</taxon>
        <taxon>Nostocoides</taxon>
    </lineage>
</organism>
<feature type="domain" description="YCII-related" evidence="3">
    <location>
        <begin position="29"/>
        <end position="73"/>
    </location>
</feature>
<evidence type="ECO:0000256" key="2">
    <source>
        <dbReference type="SAM" id="MobiDB-lite"/>
    </source>
</evidence>
<dbReference type="Proteomes" id="UP000035763">
    <property type="component" value="Unassembled WGS sequence"/>
</dbReference>
<evidence type="ECO:0000256" key="1">
    <source>
        <dbReference type="ARBA" id="ARBA00007689"/>
    </source>
</evidence>
<keyword evidence="5" id="KW-1185">Reference proteome</keyword>
<dbReference type="SUPFAM" id="SSF54909">
    <property type="entry name" value="Dimeric alpha+beta barrel"/>
    <property type="match status" value="1"/>
</dbReference>
<evidence type="ECO:0000313" key="4">
    <source>
        <dbReference type="EMBL" id="CCH75552.1"/>
    </source>
</evidence>
<dbReference type="InterPro" id="IPR005545">
    <property type="entry name" value="YCII"/>
</dbReference>
<dbReference type="Pfam" id="PF03795">
    <property type="entry name" value="YCII"/>
    <property type="match status" value="1"/>
</dbReference>
<dbReference type="Gene3D" id="3.30.70.1060">
    <property type="entry name" value="Dimeric alpha+beta barrel"/>
    <property type="match status" value="1"/>
</dbReference>
<gene>
    <name evidence="4" type="ORF">BN11_80015</name>
</gene>
<evidence type="ECO:0000313" key="5">
    <source>
        <dbReference type="Proteomes" id="UP000035763"/>
    </source>
</evidence>
<sequence length="77" mass="8084">MSQLSHTVGPGRRDSEGTAPGRRRFSTSTGGPFCEAKEMMGGFWVVEATDDEEAVALATEAQAACGNVIEVRPLQGA</sequence>
<comment type="similarity">
    <text evidence="1">Belongs to the YciI family.</text>
</comment>
<dbReference type="STRING" id="1193182.BN11_80015"/>
<dbReference type="RefSeq" id="WP_235435317.1">
    <property type="nucleotide sequence ID" value="NZ_HG764815.1"/>
</dbReference>
<feature type="region of interest" description="Disordered" evidence="2">
    <location>
        <begin position="1"/>
        <end position="32"/>
    </location>
</feature>
<evidence type="ECO:0000259" key="3">
    <source>
        <dbReference type="Pfam" id="PF03795"/>
    </source>
</evidence>
<dbReference type="EMBL" id="CAJA01000507">
    <property type="protein sequence ID" value="CCH75552.1"/>
    <property type="molecule type" value="Genomic_DNA"/>
</dbReference>
<reference evidence="4 5" key="1">
    <citation type="journal article" date="2013" name="ISME J.">
        <title>A metabolic model for members of the genus Tetrasphaera involved in enhanced biological phosphorus removal.</title>
        <authorList>
            <person name="Kristiansen R."/>
            <person name="Nguyen H.T.T."/>
            <person name="Saunders A.M."/>
            <person name="Nielsen J.L."/>
            <person name="Wimmer R."/>
            <person name="Le V.Q."/>
            <person name="McIlroy S.J."/>
            <person name="Petrovski S."/>
            <person name="Seviour R.J."/>
            <person name="Calteau A."/>
            <person name="Nielsen K.L."/>
            <person name="Nielsen P.H."/>
        </authorList>
    </citation>
    <scope>NUCLEOTIDE SEQUENCE [LARGE SCALE GENOMIC DNA]</scope>
    <source>
        <strain evidence="4 5">Ben110</strain>
    </source>
</reference>
<dbReference type="AlphaFoldDB" id="W6K216"/>
<name>W6K216_9MICO</name>
<accession>W6K216</accession>
<dbReference type="InterPro" id="IPR011008">
    <property type="entry name" value="Dimeric_a/b-barrel"/>
</dbReference>
<protein>
    <recommendedName>
        <fullName evidence="3">YCII-related domain-containing protein</fullName>
    </recommendedName>
</protein>
<comment type="caution">
    <text evidence="4">The sequence shown here is derived from an EMBL/GenBank/DDBJ whole genome shotgun (WGS) entry which is preliminary data.</text>
</comment>
<proteinExistence type="inferred from homology"/>